<name>A0A7T8G4Q6_9STRA</name>
<evidence type="ECO:0008006" key="2">
    <source>
        <dbReference type="Google" id="ProtNLM"/>
    </source>
</evidence>
<dbReference type="AlphaFoldDB" id="A0A7T8G4Q6"/>
<protein>
    <recommendedName>
        <fullName evidence="2">DNA-directed RNA polymerase</fullName>
    </recommendedName>
</protein>
<dbReference type="GeneID" id="67145380"/>
<geneLocation type="mitochondrion" evidence="1"/>
<sequence length="103" mass="12327">MWLFLQKFFKKTKIRLNHLHDCVMLHPNDVDVFYDIVTDIYCSPELGTMANDLFFSRIKKDLAGEPLKTVINLEEQFIKNMDDFQITKDVFEPRKCYRFEGTK</sequence>
<proteinExistence type="predicted"/>
<accession>A0A7T8G4Q6</accession>
<reference evidence="1" key="1">
    <citation type="submission" date="2020-10" db="EMBL/GenBank/DDBJ databases">
        <title>Coscinodiscus wailesii mitochondrion complete genome.</title>
        <authorList>
            <person name="Huang H."/>
        </authorList>
    </citation>
    <scope>NUCLEOTIDE SEQUENCE</scope>
</reference>
<keyword evidence="1" id="KW-0496">Mitochondrion</keyword>
<gene>
    <name evidence="1" type="primary">ORF103</name>
</gene>
<organism evidence="1">
    <name type="scientific">Coscinodiscus wailesii</name>
    <dbReference type="NCBI Taxonomy" id="671091"/>
    <lineage>
        <taxon>Eukaryota</taxon>
        <taxon>Sar</taxon>
        <taxon>Stramenopiles</taxon>
        <taxon>Ochrophyta</taxon>
        <taxon>Bacillariophyta</taxon>
        <taxon>Coscinodiscophyceae</taxon>
        <taxon>Coscinodiscophycidae</taxon>
        <taxon>Coscinodiscales</taxon>
        <taxon>Coscinodiscaceae</taxon>
        <taxon>Coscinodiscus</taxon>
    </lineage>
</organism>
<dbReference type="RefSeq" id="YP_010147300.1">
    <property type="nucleotide sequence ID" value="NC_057078.1"/>
</dbReference>
<dbReference type="EMBL" id="MW122841">
    <property type="protein sequence ID" value="QQP21861.1"/>
    <property type="molecule type" value="Genomic_DNA"/>
</dbReference>
<evidence type="ECO:0000313" key="1">
    <source>
        <dbReference type="EMBL" id="QQP21861.1"/>
    </source>
</evidence>